<feature type="compositionally biased region" description="Basic and acidic residues" evidence="1">
    <location>
        <begin position="1"/>
        <end position="13"/>
    </location>
</feature>
<dbReference type="EMBL" id="JAFNEN010007693">
    <property type="protein sequence ID" value="KAG8155642.1"/>
    <property type="molecule type" value="Genomic_DNA"/>
</dbReference>
<feature type="compositionally biased region" description="Polar residues" evidence="1">
    <location>
        <begin position="14"/>
        <end position="23"/>
    </location>
</feature>
<accession>A0AAV6TD71</accession>
<organism evidence="2 3">
    <name type="scientific">Oedothorax gibbosus</name>
    <dbReference type="NCBI Taxonomy" id="931172"/>
    <lineage>
        <taxon>Eukaryota</taxon>
        <taxon>Metazoa</taxon>
        <taxon>Ecdysozoa</taxon>
        <taxon>Arthropoda</taxon>
        <taxon>Chelicerata</taxon>
        <taxon>Arachnida</taxon>
        <taxon>Araneae</taxon>
        <taxon>Araneomorphae</taxon>
        <taxon>Entelegynae</taxon>
        <taxon>Araneoidea</taxon>
        <taxon>Linyphiidae</taxon>
        <taxon>Erigoninae</taxon>
        <taxon>Oedothorax</taxon>
    </lineage>
</organism>
<evidence type="ECO:0000313" key="3">
    <source>
        <dbReference type="Proteomes" id="UP000827092"/>
    </source>
</evidence>
<evidence type="ECO:0000256" key="1">
    <source>
        <dbReference type="SAM" id="MobiDB-lite"/>
    </source>
</evidence>
<evidence type="ECO:0000313" key="2">
    <source>
        <dbReference type="EMBL" id="KAG8155642.1"/>
    </source>
</evidence>
<reference evidence="2 3" key="1">
    <citation type="journal article" date="2022" name="Nat. Ecol. Evol.">
        <title>A masculinizing supergene underlies an exaggerated male reproductive morph in a spider.</title>
        <authorList>
            <person name="Hendrickx F."/>
            <person name="De Corte Z."/>
            <person name="Sonet G."/>
            <person name="Van Belleghem S.M."/>
            <person name="Kostlbacher S."/>
            <person name="Vangestel C."/>
        </authorList>
    </citation>
    <scope>NUCLEOTIDE SEQUENCE [LARGE SCALE GENOMIC DNA]</scope>
    <source>
        <strain evidence="2">W744_W776</strain>
    </source>
</reference>
<name>A0AAV6TD71_9ARAC</name>
<gene>
    <name evidence="2" type="ORF">JTE90_000028</name>
</gene>
<protein>
    <submittedName>
        <fullName evidence="2">Uncharacterized protein</fullName>
    </submittedName>
</protein>
<feature type="region of interest" description="Disordered" evidence="1">
    <location>
        <begin position="1"/>
        <end position="66"/>
    </location>
</feature>
<keyword evidence="3" id="KW-1185">Reference proteome</keyword>
<comment type="caution">
    <text evidence="2">The sequence shown here is derived from an EMBL/GenBank/DDBJ whole genome shotgun (WGS) entry which is preliminary data.</text>
</comment>
<dbReference type="Proteomes" id="UP000827092">
    <property type="component" value="Unassembled WGS sequence"/>
</dbReference>
<proteinExistence type="predicted"/>
<dbReference type="AlphaFoldDB" id="A0AAV6TD71"/>
<sequence length="92" mass="9847">MGQSVLRDRRNPFRSETSAQTQKHAGLSRCRPKGNGVNIPQPGHGDRSFGPRCGNATESEGVDGGARGKSYLFFVRVRVPGIGSSEIGTLFS</sequence>